<dbReference type="EMBL" id="NKQK01000010">
    <property type="protein sequence ID" value="PSS19751.1"/>
    <property type="molecule type" value="Genomic_DNA"/>
</dbReference>
<name>A0A2R6R3D5_ACTCC</name>
<gene>
    <name evidence="2" type="ORF">CEY00_Acc11789</name>
</gene>
<dbReference type="InParanoid" id="A0A2R6R3D5"/>
<reference evidence="3" key="2">
    <citation type="journal article" date="2018" name="BMC Genomics">
        <title>A manually annotated Actinidia chinensis var. chinensis (kiwifruit) genome highlights the challenges associated with draft genomes and gene prediction in plants.</title>
        <authorList>
            <person name="Pilkington S.M."/>
            <person name="Crowhurst R."/>
            <person name="Hilario E."/>
            <person name="Nardozza S."/>
            <person name="Fraser L."/>
            <person name="Peng Y."/>
            <person name="Gunaseelan K."/>
            <person name="Simpson R."/>
            <person name="Tahir J."/>
            <person name="Deroles S.C."/>
            <person name="Templeton K."/>
            <person name="Luo Z."/>
            <person name="Davy M."/>
            <person name="Cheng C."/>
            <person name="McNeilage M."/>
            <person name="Scaglione D."/>
            <person name="Liu Y."/>
            <person name="Zhang Q."/>
            <person name="Datson P."/>
            <person name="De Silva N."/>
            <person name="Gardiner S.E."/>
            <person name="Bassett H."/>
            <person name="Chagne D."/>
            <person name="McCallum J."/>
            <person name="Dzierzon H."/>
            <person name="Deng C."/>
            <person name="Wang Y.Y."/>
            <person name="Barron L."/>
            <person name="Manako K."/>
            <person name="Bowen J."/>
            <person name="Foster T.M."/>
            <person name="Erridge Z.A."/>
            <person name="Tiffin H."/>
            <person name="Waite C.N."/>
            <person name="Davies K.M."/>
            <person name="Grierson E.P."/>
            <person name="Laing W.A."/>
            <person name="Kirk R."/>
            <person name="Chen X."/>
            <person name="Wood M."/>
            <person name="Montefiori M."/>
            <person name="Brummell D.A."/>
            <person name="Schwinn K.E."/>
            <person name="Catanach A."/>
            <person name="Fullerton C."/>
            <person name="Li D."/>
            <person name="Meiyalaghan S."/>
            <person name="Nieuwenhuizen N."/>
            <person name="Read N."/>
            <person name="Prakash R."/>
            <person name="Hunter D."/>
            <person name="Zhang H."/>
            <person name="McKenzie M."/>
            <person name="Knabel M."/>
            <person name="Harris A."/>
            <person name="Allan A.C."/>
            <person name="Gleave A."/>
            <person name="Chen A."/>
            <person name="Janssen B.J."/>
            <person name="Plunkett B."/>
            <person name="Ampomah-Dwamena C."/>
            <person name="Voogd C."/>
            <person name="Leif D."/>
            <person name="Lafferty D."/>
            <person name="Souleyre E.J.F."/>
            <person name="Varkonyi-Gasic E."/>
            <person name="Gambi F."/>
            <person name="Hanley J."/>
            <person name="Yao J.L."/>
            <person name="Cheung J."/>
            <person name="David K.M."/>
            <person name="Warren B."/>
            <person name="Marsh K."/>
            <person name="Snowden K.C."/>
            <person name="Lin-Wang K."/>
            <person name="Brian L."/>
            <person name="Martinez-Sanchez M."/>
            <person name="Wang M."/>
            <person name="Ileperuma N."/>
            <person name="Macnee N."/>
            <person name="Campin R."/>
            <person name="McAtee P."/>
            <person name="Drummond R.S.M."/>
            <person name="Espley R.V."/>
            <person name="Ireland H.S."/>
            <person name="Wu R."/>
            <person name="Atkinson R.G."/>
            <person name="Karunairetnam S."/>
            <person name="Bulley S."/>
            <person name="Chunkath S."/>
            <person name="Hanley Z."/>
            <person name="Storey R."/>
            <person name="Thrimawithana A.H."/>
            <person name="Thomson S."/>
            <person name="David C."/>
            <person name="Testolin R."/>
            <person name="Huang H."/>
            <person name="Hellens R.P."/>
            <person name="Schaffer R.J."/>
        </authorList>
    </citation>
    <scope>NUCLEOTIDE SEQUENCE [LARGE SCALE GENOMIC DNA]</scope>
    <source>
        <strain evidence="3">cv. Red5</strain>
    </source>
</reference>
<feature type="region of interest" description="Disordered" evidence="1">
    <location>
        <begin position="217"/>
        <end position="239"/>
    </location>
</feature>
<dbReference type="OrthoDB" id="1923282at2759"/>
<reference evidence="2 3" key="1">
    <citation type="submission" date="2017-07" db="EMBL/GenBank/DDBJ databases">
        <title>An improved, manually edited Actinidia chinensis var. chinensis (kiwifruit) genome highlights the challenges associated with draft genomes and gene prediction in plants.</title>
        <authorList>
            <person name="Pilkington S."/>
            <person name="Crowhurst R."/>
            <person name="Hilario E."/>
            <person name="Nardozza S."/>
            <person name="Fraser L."/>
            <person name="Peng Y."/>
            <person name="Gunaseelan K."/>
            <person name="Simpson R."/>
            <person name="Tahir J."/>
            <person name="Deroles S."/>
            <person name="Templeton K."/>
            <person name="Luo Z."/>
            <person name="Davy M."/>
            <person name="Cheng C."/>
            <person name="Mcneilage M."/>
            <person name="Scaglione D."/>
            <person name="Liu Y."/>
            <person name="Zhang Q."/>
            <person name="Datson P."/>
            <person name="De Silva N."/>
            <person name="Gardiner S."/>
            <person name="Bassett H."/>
            <person name="Chagne D."/>
            <person name="Mccallum J."/>
            <person name="Dzierzon H."/>
            <person name="Deng C."/>
            <person name="Wang Y.-Y."/>
            <person name="Barron N."/>
            <person name="Manako K."/>
            <person name="Bowen J."/>
            <person name="Foster T."/>
            <person name="Erridge Z."/>
            <person name="Tiffin H."/>
            <person name="Waite C."/>
            <person name="Davies K."/>
            <person name="Grierson E."/>
            <person name="Laing W."/>
            <person name="Kirk R."/>
            <person name="Chen X."/>
            <person name="Wood M."/>
            <person name="Montefiori M."/>
            <person name="Brummell D."/>
            <person name="Schwinn K."/>
            <person name="Catanach A."/>
            <person name="Fullerton C."/>
            <person name="Li D."/>
            <person name="Meiyalaghan S."/>
            <person name="Nieuwenhuizen N."/>
            <person name="Read N."/>
            <person name="Prakash R."/>
            <person name="Hunter D."/>
            <person name="Zhang H."/>
            <person name="Mckenzie M."/>
            <person name="Knabel M."/>
            <person name="Harris A."/>
            <person name="Allan A."/>
            <person name="Chen A."/>
            <person name="Janssen B."/>
            <person name="Plunkett B."/>
            <person name="Dwamena C."/>
            <person name="Voogd C."/>
            <person name="Leif D."/>
            <person name="Lafferty D."/>
            <person name="Souleyre E."/>
            <person name="Varkonyi-Gasic E."/>
            <person name="Gambi F."/>
            <person name="Hanley J."/>
            <person name="Yao J.-L."/>
            <person name="Cheung J."/>
            <person name="David K."/>
            <person name="Warren B."/>
            <person name="Marsh K."/>
            <person name="Snowden K."/>
            <person name="Lin-Wang K."/>
            <person name="Brian L."/>
            <person name="Martinez-Sanchez M."/>
            <person name="Wang M."/>
            <person name="Ileperuma N."/>
            <person name="Macnee N."/>
            <person name="Campin R."/>
            <person name="Mcatee P."/>
            <person name="Drummond R."/>
            <person name="Espley R."/>
            <person name="Ireland H."/>
            <person name="Wu R."/>
            <person name="Atkinson R."/>
            <person name="Karunairetnam S."/>
            <person name="Bulley S."/>
            <person name="Chunkath S."/>
            <person name="Hanley Z."/>
            <person name="Storey R."/>
            <person name="Thrimawithana A."/>
            <person name="Thomson S."/>
            <person name="David C."/>
            <person name="Testolin R."/>
        </authorList>
    </citation>
    <scope>NUCLEOTIDE SEQUENCE [LARGE SCALE GENOMIC DNA]</scope>
    <source>
        <strain evidence="3">cv. Red5</strain>
        <tissue evidence="2">Young leaf</tissue>
    </source>
</reference>
<sequence>MENGRTPPVMLASSALLASEVTADNGSASTRDTEVRESMSTEWTNEKHRLYLKSMEASFVNDLYNYFDSPRWQSQRKHSSDLKFAGKKRALTRISSSQYKVLRGGYWVKVNFERHKSQLDKADWSGVLLANPWILHFRPTRRQQIVTPPPREKSAFGSSEEVCVSRNMALTTAALLANLNPSPLCHSNSCHYDSVGSNIEVTDQNFVGEDIEGDKKSHLRGRKRKTKRLDVDSTSSNDQVVPFSEYPEVTENSIPLGKRKAL</sequence>
<evidence type="ECO:0000256" key="1">
    <source>
        <dbReference type="SAM" id="MobiDB-lite"/>
    </source>
</evidence>
<dbReference type="PANTHER" id="PTHR33676">
    <property type="entry name" value="COLD REGULATED PROTEIN 27"/>
    <property type="match status" value="1"/>
</dbReference>
<dbReference type="PANTHER" id="PTHR33676:SF3">
    <property type="entry name" value="COLD-REGULATED PROTEIN 27"/>
    <property type="match status" value="1"/>
</dbReference>
<dbReference type="FunCoup" id="A0A2R6R3D5">
    <property type="interactions" value="163"/>
</dbReference>
<dbReference type="Gramene" id="PSS19751">
    <property type="protein sequence ID" value="PSS19751"/>
    <property type="gene ID" value="CEY00_Acc11789"/>
</dbReference>
<dbReference type="InterPro" id="IPR044678">
    <property type="entry name" value="COR27/28"/>
</dbReference>
<keyword evidence="3" id="KW-1185">Reference proteome</keyword>
<dbReference type="Proteomes" id="UP000241394">
    <property type="component" value="Chromosome LG10"/>
</dbReference>
<protein>
    <submittedName>
        <fullName evidence="2">Protein p76 IgBP like</fullName>
    </submittedName>
</protein>
<dbReference type="STRING" id="1590841.A0A2R6R3D5"/>
<dbReference type="OMA" id="MSDQNFI"/>
<dbReference type="GO" id="GO:0042752">
    <property type="term" value="P:regulation of circadian rhythm"/>
    <property type="evidence" value="ECO:0007669"/>
    <property type="project" value="InterPro"/>
</dbReference>
<evidence type="ECO:0000313" key="3">
    <source>
        <dbReference type="Proteomes" id="UP000241394"/>
    </source>
</evidence>
<proteinExistence type="predicted"/>
<feature type="compositionally biased region" description="Basic residues" evidence="1">
    <location>
        <begin position="217"/>
        <end position="227"/>
    </location>
</feature>
<dbReference type="GO" id="GO:0009409">
    <property type="term" value="P:response to cold"/>
    <property type="evidence" value="ECO:0007669"/>
    <property type="project" value="InterPro"/>
</dbReference>
<organism evidence="2 3">
    <name type="scientific">Actinidia chinensis var. chinensis</name>
    <name type="common">Chinese soft-hair kiwi</name>
    <dbReference type="NCBI Taxonomy" id="1590841"/>
    <lineage>
        <taxon>Eukaryota</taxon>
        <taxon>Viridiplantae</taxon>
        <taxon>Streptophyta</taxon>
        <taxon>Embryophyta</taxon>
        <taxon>Tracheophyta</taxon>
        <taxon>Spermatophyta</taxon>
        <taxon>Magnoliopsida</taxon>
        <taxon>eudicotyledons</taxon>
        <taxon>Gunneridae</taxon>
        <taxon>Pentapetalae</taxon>
        <taxon>asterids</taxon>
        <taxon>Ericales</taxon>
        <taxon>Actinidiaceae</taxon>
        <taxon>Actinidia</taxon>
    </lineage>
</organism>
<dbReference type="AlphaFoldDB" id="A0A2R6R3D5"/>
<comment type="caution">
    <text evidence="2">The sequence shown here is derived from an EMBL/GenBank/DDBJ whole genome shotgun (WGS) entry which is preliminary data.</text>
</comment>
<accession>A0A2R6R3D5</accession>
<evidence type="ECO:0000313" key="2">
    <source>
        <dbReference type="EMBL" id="PSS19751.1"/>
    </source>
</evidence>